<evidence type="ECO:0000313" key="2">
    <source>
        <dbReference type="EMBL" id="CAD7600320.1"/>
    </source>
</evidence>
<organism evidence="2">
    <name type="scientific">Timema genevievae</name>
    <name type="common">Walking stick</name>
    <dbReference type="NCBI Taxonomy" id="629358"/>
    <lineage>
        <taxon>Eukaryota</taxon>
        <taxon>Metazoa</taxon>
        <taxon>Ecdysozoa</taxon>
        <taxon>Arthropoda</taxon>
        <taxon>Hexapoda</taxon>
        <taxon>Insecta</taxon>
        <taxon>Pterygota</taxon>
        <taxon>Neoptera</taxon>
        <taxon>Polyneoptera</taxon>
        <taxon>Phasmatodea</taxon>
        <taxon>Timematodea</taxon>
        <taxon>Timematoidea</taxon>
        <taxon>Timematidae</taxon>
        <taxon>Timema</taxon>
    </lineage>
</organism>
<sequence length="113" mass="12780">MTGKIEVGLLQLAMASKEPPHKKLKAEKLDSTTASKSEFSKQIKEDRSKSFFKKIGRLEGRQLLRGYFEVLYILGYRLTPSGESILQIESLFSTEAEATNHNTEDRSGRRTAE</sequence>
<dbReference type="AlphaFoldDB" id="A0A7R9PPB9"/>
<protein>
    <submittedName>
        <fullName evidence="2">Uncharacterized protein</fullName>
    </submittedName>
</protein>
<accession>A0A7R9PPB9</accession>
<feature type="compositionally biased region" description="Basic and acidic residues" evidence="1">
    <location>
        <begin position="18"/>
        <end position="30"/>
    </location>
</feature>
<feature type="region of interest" description="Disordered" evidence="1">
    <location>
        <begin position="18"/>
        <end position="41"/>
    </location>
</feature>
<gene>
    <name evidence="2" type="ORF">TGEB3V08_LOCUS7604</name>
</gene>
<dbReference type="EMBL" id="OE842511">
    <property type="protein sequence ID" value="CAD7600320.1"/>
    <property type="molecule type" value="Genomic_DNA"/>
</dbReference>
<proteinExistence type="predicted"/>
<name>A0A7R9PPB9_TIMGE</name>
<reference evidence="2" key="1">
    <citation type="submission" date="2020-11" db="EMBL/GenBank/DDBJ databases">
        <authorList>
            <person name="Tran Van P."/>
        </authorList>
    </citation>
    <scope>NUCLEOTIDE SEQUENCE</scope>
</reference>
<evidence type="ECO:0000256" key="1">
    <source>
        <dbReference type="SAM" id="MobiDB-lite"/>
    </source>
</evidence>